<dbReference type="GO" id="GO:0061617">
    <property type="term" value="C:MICOS complex"/>
    <property type="evidence" value="ECO:0007669"/>
    <property type="project" value="UniProtKB-UniRule"/>
</dbReference>
<comment type="function">
    <text evidence="1 11">Component of the MICOS complex, a large protein complex of the mitochondrial inner membrane that plays crucial roles in the maintenance of crista junctions, inner membrane architecture, and formation of contact sites to the outer membrane.</text>
</comment>
<evidence type="ECO:0000256" key="6">
    <source>
        <dbReference type="ARBA" id="ARBA00022989"/>
    </source>
</evidence>
<evidence type="ECO:0000256" key="9">
    <source>
        <dbReference type="ARBA" id="ARBA00032159"/>
    </source>
</evidence>
<evidence type="ECO:0000313" key="12">
    <source>
        <dbReference type="EMBL" id="KAF2004965.1"/>
    </source>
</evidence>
<comment type="similarity">
    <text evidence="3 11">Belongs to the MICOS complex subunit Mic12 family.</text>
</comment>
<keyword evidence="6 11" id="KW-1133">Transmembrane helix</keyword>
<gene>
    <name evidence="12" type="ORF">P154DRAFT_425473</name>
</gene>
<evidence type="ECO:0000256" key="3">
    <source>
        <dbReference type="ARBA" id="ARBA00009188"/>
    </source>
</evidence>
<reference evidence="12" key="1">
    <citation type="journal article" date="2020" name="Stud. Mycol.">
        <title>101 Dothideomycetes genomes: a test case for predicting lifestyles and emergence of pathogens.</title>
        <authorList>
            <person name="Haridas S."/>
            <person name="Albert R."/>
            <person name="Binder M."/>
            <person name="Bloem J."/>
            <person name="Labutti K."/>
            <person name="Salamov A."/>
            <person name="Andreopoulos B."/>
            <person name="Baker S."/>
            <person name="Barry K."/>
            <person name="Bills G."/>
            <person name="Bluhm B."/>
            <person name="Cannon C."/>
            <person name="Castanera R."/>
            <person name="Culley D."/>
            <person name="Daum C."/>
            <person name="Ezra D."/>
            <person name="Gonzalez J."/>
            <person name="Henrissat B."/>
            <person name="Kuo A."/>
            <person name="Liang C."/>
            <person name="Lipzen A."/>
            <person name="Lutzoni F."/>
            <person name="Magnuson J."/>
            <person name="Mondo S."/>
            <person name="Nolan M."/>
            <person name="Ohm R."/>
            <person name="Pangilinan J."/>
            <person name="Park H.-J."/>
            <person name="Ramirez L."/>
            <person name="Alfaro M."/>
            <person name="Sun H."/>
            <person name="Tritt A."/>
            <person name="Yoshinaga Y."/>
            <person name="Zwiers L.-H."/>
            <person name="Turgeon B."/>
            <person name="Goodwin S."/>
            <person name="Spatafora J."/>
            <person name="Crous P."/>
            <person name="Grigoriev I."/>
        </authorList>
    </citation>
    <scope>NUCLEOTIDE SEQUENCE</scope>
    <source>
        <strain evidence="12">CBS 123094</strain>
    </source>
</reference>
<evidence type="ECO:0000256" key="7">
    <source>
        <dbReference type="ARBA" id="ARBA00023128"/>
    </source>
</evidence>
<keyword evidence="13" id="KW-1185">Reference proteome</keyword>
<evidence type="ECO:0000313" key="13">
    <source>
        <dbReference type="Proteomes" id="UP000799779"/>
    </source>
</evidence>
<evidence type="ECO:0000256" key="11">
    <source>
        <dbReference type="RuleBase" id="RU363010"/>
    </source>
</evidence>
<evidence type="ECO:0000256" key="1">
    <source>
        <dbReference type="ARBA" id="ARBA00002689"/>
    </source>
</evidence>
<keyword evidence="11" id="KW-0999">Mitochondrion inner membrane</keyword>
<proteinExistence type="inferred from homology"/>
<keyword evidence="7 11" id="KW-0496">Mitochondrion</keyword>
<accession>A0A6A5X0N3</accession>
<dbReference type="Proteomes" id="UP000799779">
    <property type="component" value="Unassembled WGS sequence"/>
</dbReference>
<keyword evidence="5 11" id="KW-0812">Transmembrane</keyword>
<evidence type="ECO:0000256" key="2">
    <source>
        <dbReference type="ARBA" id="ARBA00004370"/>
    </source>
</evidence>
<evidence type="ECO:0000256" key="8">
    <source>
        <dbReference type="ARBA" id="ARBA00023136"/>
    </source>
</evidence>
<dbReference type="InterPro" id="IPR031463">
    <property type="entry name" value="Mic12"/>
</dbReference>
<dbReference type="GO" id="GO:0044284">
    <property type="term" value="C:mitochondrial crista junction"/>
    <property type="evidence" value="ECO:0007669"/>
    <property type="project" value="InterPro"/>
</dbReference>
<organism evidence="12 13">
    <name type="scientific">Amniculicola lignicola CBS 123094</name>
    <dbReference type="NCBI Taxonomy" id="1392246"/>
    <lineage>
        <taxon>Eukaryota</taxon>
        <taxon>Fungi</taxon>
        <taxon>Dikarya</taxon>
        <taxon>Ascomycota</taxon>
        <taxon>Pezizomycotina</taxon>
        <taxon>Dothideomycetes</taxon>
        <taxon>Pleosporomycetidae</taxon>
        <taxon>Pleosporales</taxon>
        <taxon>Amniculicolaceae</taxon>
        <taxon>Amniculicola</taxon>
    </lineage>
</organism>
<evidence type="ECO:0000256" key="5">
    <source>
        <dbReference type="ARBA" id="ARBA00022692"/>
    </source>
</evidence>
<name>A0A6A5X0N3_9PLEO</name>
<evidence type="ECO:0000256" key="10">
    <source>
        <dbReference type="ARBA" id="ARBA00032985"/>
    </source>
</evidence>
<feature type="transmembrane region" description="Helical" evidence="11">
    <location>
        <begin position="6"/>
        <end position="24"/>
    </location>
</feature>
<dbReference type="GO" id="GO:0042407">
    <property type="term" value="P:cristae formation"/>
    <property type="evidence" value="ECO:0007669"/>
    <property type="project" value="InterPro"/>
</dbReference>
<keyword evidence="8 11" id="KW-0472">Membrane</keyword>
<dbReference type="AlphaFoldDB" id="A0A6A5X0N3"/>
<dbReference type="OrthoDB" id="4037694at2759"/>
<comment type="subcellular location">
    <subcellularLocation>
        <location evidence="2">Membrane</location>
    </subcellularLocation>
    <subcellularLocation>
        <location evidence="11">Mitochondrion inner membrane</location>
        <topology evidence="11">Single-pass membrane protein</topology>
    </subcellularLocation>
</comment>
<evidence type="ECO:0000256" key="4">
    <source>
        <dbReference type="ARBA" id="ARBA00018170"/>
    </source>
</evidence>
<protein>
    <recommendedName>
        <fullName evidence="4 11">MICOS complex subunit MIC12</fullName>
    </recommendedName>
    <alternativeName>
        <fullName evidence="10 11">Altered inheritance of mitochondria protein 5, mitochondrial</fullName>
    </alternativeName>
    <alternativeName>
        <fullName evidence="9 11">Found in mitochondrial proteome protein 51</fullName>
    </alternativeName>
</protein>
<sequence length="111" mass="12574">MGFTTGFLGGFTLTSSILYLTISLHTRNRLTQATLLRQQRTVLTNIVDPQSIEEEPVARELPVGLAEMAKDRWNREVEGVVRRVYGTDWTGVREGMEDRLGAVVRKIREAK</sequence>
<comment type="subunit">
    <text evidence="11">Component of the mitochondrial contact site and cristae organizing system (MICOS) complex.</text>
</comment>
<dbReference type="EMBL" id="ML977565">
    <property type="protein sequence ID" value="KAF2004965.1"/>
    <property type="molecule type" value="Genomic_DNA"/>
</dbReference>
<dbReference type="Pfam" id="PF17050">
    <property type="entry name" value="AIM5"/>
    <property type="match status" value="1"/>
</dbReference>